<dbReference type="Gene3D" id="2.180.10.10">
    <property type="entry name" value="RHS repeat-associated core"/>
    <property type="match status" value="2"/>
</dbReference>
<evidence type="ECO:0000256" key="1">
    <source>
        <dbReference type="ARBA" id="ARBA00022737"/>
    </source>
</evidence>
<evidence type="ECO:0000313" key="5">
    <source>
        <dbReference type="EMBL" id="KAF1040700.1"/>
    </source>
</evidence>
<evidence type="ECO:0000259" key="3">
    <source>
        <dbReference type="Pfam" id="PF20148"/>
    </source>
</evidence>
<dbReference type="CDD" id="cd14740">
    <property type="entry name" value="PAAR_4"/>
    <property type="match status" value="1"/>
</dbReference>
<dbReference type="NCBIfam" id="TIGR03696">
    <property type="entry name" value="Rhs_assc_core"/>
    <property type="match status" value="1"/>
</dbReference>
<feature type="region of interest" description="Disordered" evidence="2">
    <location>
        <begin position="1539"/>
        <end position="1562"/>
    </location>
</feature>
<dbReference type="Pfam" id="PF25023">
    <property type="entry name" value="TEN_YD-shell"/>
    <property type="match status" value="1"/>
</dbReference>
<gene>
    <name evidence="5" type="primary">rhsC_1</name>
    <name evidence="5" type="ORF">GAK33_00317</name>
</gene>
<reference evidence="6" key="1">
    <citation type="journal article" date="2020" name="MBio">
        <title>Horizontal gene transfer to a defensive symbiont with a reduced genome amongst a multipartite beetle microbiome.</title>
        <authorList>
            <person name="Waterworth S.C."/>
            <person name="Florez L.V."/>
            <person name="Rees E.R."/>
            <person name="Hertweck C."/>
            <person name="Kaltenpoth M."/>
            <person name="Kwan J.C."/>
        </authorList>
    </citation>
    <scope>NUCLEOTIDE SEQUENCE [LARGE SCALE GENOMIC DNA]</scope>
</reference>
<dbReference type="Pfam" id="PF20148">
    <property type="entry name" value="DUF6531"/>
    <property type="match status" value="1"/>
</dbReference>
<dbReference type="InterPro" id="IPR045351">
    <property type="entry name" value="DUF6531"/>
</dbReference>
<feature type="domain" description="DUF6531" evidence="3">
    <location>
        <begin position="290"/>
        <end position="345"/>
    </location>
</feature>
<dbReference type="RefSeq" id="WP_278642822.1">
    <property type="nucleotide sequence ID" value="NZ_WNDV01000001.1"/>
</dbReference>
<evidence type="ECO:0000313" key="6">
    <source>
        <dbReference type="Proteomes" id="UP000467522"/>
    </source>
</evidence>
<dbReference type="InterPro" id="IPR006530">
    <property type="entry name" value="YD"/>
</dbReference>
<dbReference type="NCBIfam" id="TIGR01643">
    <property type="entry name" value="YD_repeat_2x"/>
    <property type="match status" value="9"/>
</dbReference>
<sequence length="1598" mass="178811">MALLAVKHLDPVVGVDVHSVLVTPGTPPVFLPHPHVGFMLDKREYIQAAKAVVGCIATTIAQEKLTEYLEDHPEDAKKLEHLAAEANQQVNELMGGGKLPDTVVEGIKLANEANKIKNRISDDLGSNVGSGGSSGRPIFVNGMMRATAGTHAYHVPGLHFPLGESFAPPPEVVEPSNDGESFMGSKTVLANNDPMSYMALEALSCWSIGMEPPPHNSAHTDRTYPSMPSSVMLPIPAGRPVLVGGPPIMNMAAAAKGLFKAFRGSKWAKALADKLHLKPGFLRCNVLQAEPVDSITGEVIVQQHDFTVMGRLPLEWDRSYASHDKRKGAIGVGWQTPADIRLELVPHNNVAGVISLFPDHATAFDAMPDKTGWEARQYDWQNGYSLYRLANLLILRTHAGIEYEFSLPSSWENEIKNVIDGAALTLPVQRISDLHKNAWAFERNADQGLERIIELKGEEPTGRAIVVETHLSNRNGKQTNFLTELVLTDSVGGVHSLVGYECDKNGNLTVAFDAMTQPHEFEYDTSHRLIRHTSARGISFYYSYLQNDAELWKVDHAWGENGLFDYRFEYDAKHHEIRIIDSQGDITTLQTNERGYPVSLINPLGGVTHYRYDEQGRTCAEVDPGGFTTKWEYDVYGNIIKRTLADGSFTKTEYDNNCRPTRVTAPGNRQWHYVWDDCGKLLEQTLPTNARMHYEYDRHGQLAVHTGPRGAITRFSYDSNGNLEEIINAIGASTRYTCDARANVIKIVNVLGQVSRYDYDRNDNLIRAIEPGERETSCSYDPEGNLVRYRDPKGQVTQFEYSALGQVAKRTTPDGGVVLYRYDTEDQLVSIINECGEIYHLNRDELGRIVEEIDYWGQTRRYEYGVRGELTRSIDPLGQVIDYKVDQLGRIVQKRVPDPRRLNGIRTETFSYDCSGNLVTAEHPDSRVVLMYDAANRLVEERQGDAFTIRRDYDAAGNCIGRRTRFESDNDIVVRRIRYEYDILDAVTSIQIDDAAPITFERDALGRTKIEQLNDTVRRELSYTSEGFLAKQELFCGTSSLFSSEYSYNANDEIIGKSDSRFGFESYQYDPVGRLIARRNQAGKFRSLSHDPAGNLLATRIPSSQRTDSLVRTAHDDTWIRDGEYDDCHYAFDRNGNLIRKRDREQDLILHWDGDGLLIDTLTVRNNSNTGGFCIDKSPHIHTFYEYDAFHRRTKKTTQVQYVPDGMETAPLQSQTTFFFWDADVLVSEIKYSENRADALLEDVLFRNAMRSATLHHALKSIGARLPENGCHGMAQEWIYYPDSFVPLAGIQWLHTNEVPVSMAGHERIAEYDMGAAWTGGGQATHGDGGDQNSTLPSSNQATAYYFHVEPNGAPTRITNTEGKVIWEIEHVAWGGIDNIERKFESNHPLRLQGQYYDEETGFHYNRYRYFDSKSAAFISQDPIGLDGGLNLYQFAPNPITWVDPLGLACGPTVRQNSRGQWIDARGRFAVTPIISLLPKLKGKTVKGIEGILRRAGFTRTNPSNQKNQRWKHPDGSEVQVHAYGNTNTSQYKASNNAHAHKSLGKHGNVPGPNSTTPPTVELADDGRTAVHQLSAAAHIGIKNPADFPAVSGRNHGD</sequence>
<dbReference type="EMBL" id="WNDV01000001">
    <property type="protein sequence ID" value="KAF1040700.1"/>
    <property type="molecule type" value="Genomic_DNA"/>
</dbReference>
<keyword evidence="1" id="KW-0677">Repeat</keyword>
<organism evidence="5 6">
    <name type="scientific">Burkholderia lata (strain ATCC 17760 / DSM 23089 / LMG 22485 / NCIMB 9086 / R18194 / 383)</name>
    <dbReference type="NCBI Taxonomy" id="482957"/>
    <lineage>
        <taxon>Bacteria</taxon>
        <taxon>Pseudomonadati</taxon>
        <taxon>Pseudomonadota</taxon>
        <taxon>Betaproteobacteria</taxon>
        <taxon>Burkholderiales</taxon>
        <taxon>Burkholderiaceae</taxon>
        <taxon>Burkholderia</taxon>
        <taxon>Burkholderia cepacia complex</taxon>
    </lineage>
</organism>
<comment type="caution">
    <text evidence="5">The sequence shown here is derived from an EMBL/GenBank/DDBJ whole genome shotgun (WGS) entry which is preliminary data.</text>
</comment>
<accession>A0A833PZL5</accession>
<evidence type="ECO:0000259" key="4">
    <source>
        <dbReference type="Pfam" id="PF25023"/>
    </source>
</evidence>
<dbReference type="InterPro" id="IPR050708">
    <property type="entry name" value="T6SS_VgrG/RHS"/>
</dbReference>
<protein>
    <submittedName>
        <fullName evidence="5">Putative deoxyribonuclease RhsC</fullName>
    </submittedName>
</protein>
<name>A0A833PZL5_BURL3</name>
<dbReference type="PANTHER" id="PTHR32305">
    <property type="match status" value="1"/>
</dbReference>
<feature type="domain" description="Teneurin-like YD-shell" evidence="4">
    <location>
        <begin position="693"/>
        <end position="838"/>
    </location>
</feature>
<dbReference type="InterPro" id="IPR022385">
    <property type="entry name" value="Rhs_assc_core"/>
</dbReference>
<dbReference type="SUPFAM" id="SSF69304">
    <property type="entry name" value="Tricorn protease N-terminal domain"/>
    <property type="match status" value="1"/>
</dbReference>
<dbReference type="PANTHER" id="PTHR32305:SF15">
    <property type="entry name" value="PROTEIN RHSA-RELATED"/>
    <property type="match status" value="1"/>
</dbReference>
<proteinExistence type="predicted"/>
<evidence type="ECO:0000256" key="2">
    <source>
        <dbReference type="SAM" id="MobiDB-lite"/>
    </source>
</evidence>
<dbReference type="Proteomes" id="UP000467522">
    <property type="component" value="Unassembled WGS sequence"/>
</dbReference>
<dbReference type="InterPro" id="IPR056823">
    <property type="entry name" value="TEN-like_YD-shell"/>
</dbReference>